<comment type="caution">
    <text evidence="2">The sequence shown here is derived from an EMBL/GenBank/DDBJ whole genome shotgun (WGS) entry which is preliminary data.</text>
</comment>
<organism evidence="2 3">
    <name type="scientific">Cylicocyclus nassatus</name>
    <name type="common">Nematode worm</name>
    <dbReference type="NCBI Taxonomy" id="53992"/>
    <lineage>
        <taxon>Eukaryota</taxon>
        <taxon>Metazoa</taxon>
        <taxon>Ecdysozoa</taxon>
        <taxon>Nematoda</taxon>
        <taxon>Chromadorea</taxon>
        <taxon>Rhabditida</taxon>
        <taxon>Rhabditina</taxon>
        <taxon>Rhabditomorpha</taxon>
        <taxon>Strongyloidea</taxon>
        <taxon>Strongylidae</taxon>
        <taxon>Cylicocyclus</taxon>
    </lineage>
</organism>
<gene>
    <name evidence="2" type="ORF">CYNAS_LOCUS16385</name>
</gene>
<evidence type="ECO:0000313" key="2">
    <source>
        <dbReference type="EMBL" id="CAJ0604402.1"/>
    </source>
</evidence>
<accession>A0AA36MCF1</accession>
<protein>
    <submittedName>
        <fullName evidence="2">Uncharacterized protein</fullName>
    </submittedName>
</protein>
<evidence type="ECO:0000256" key="1">
    <source>
        <dbReference type="SAM" id="Phobius"/>
    </source>
</evidence>
<dbReference type="AlphaFoldDB" id="A0AA36MCF1"/>
<dbReference type="Proteomes" id="UP001176961">
    <property type="component" value="Unassembled WGS sequence"/>
</dbReference>
<keyword evidence="1" id="KW-0472">Membrane</keyword>
<keyword evidence="3" id="KW-1185">Reference proteome</keyword>
<sequence length="216" mass="24320">MRLLLSVVIRSQTVEGITCYKSTESGRIEEKSEKGTACIMYHNYGMLGCRKSETYYDIWKSHLMTLPICGVFVNHPTYLAACLCNEDSCNTPEKMQSVLDQSLVESKVLQNMKSYEPFYEWEAAIADLITKSDPNNEYLQCMKKNLYGEGGISKTTIIIIVIVVVFVCGIAFVAVIKIRANYHKQQLALTWEQRVKEVGKELEKQGAPGAGESKPK</sequence>
<keyword evidence="1" id="KW-0812">Transmembrane</keyword>
<keyword evidence="1" id="KW-1133">Transmembrane helix</keyword>
<proteinExistence type="predicted"/>
<dbReference type="EMBL" id="CATQJL010000305">
    <property type="protein sequence ID" value="CAJ0604402.1"/>
    <property type="molecule type" value="Genomic_DNA"/>
</dbReference>
<feature type="transmembrane region" description="Helical" evidence="1">
    <location>
        <begin position="157"/>
        <end position="176"/>
    </location>
</feature>
<name>A0AA36MCF1_CYLNA</name>
<reference evidence="2" key="1">
    <citation type="submission" date="2023-07" db="EMBL/GenBank/DDBJ databases">
        <authorList>
            <consortium name="CYATHOMIX"/>
        </authorList>
    </citation>
    <scope>NUCLEOTIDE SEQUENCE</scope>
    <source>
        <strain evidence="2">N/A</strain>
    </source>
</reference>
<evidence type="ECO:0000313" key="3">
    <source>
        <dbReference type="Proteomes" id="UP001176961"/>
    </source>
</evidence>